<organism evidence="5 6">
    <name type="scientific">Actinocatenispora comari</name>
    <dbReference type="NCBI Taxonomy" id="2807577"/>
    <lineage>
        <taxon>Bacteria</taxon>
        <taxon>Bacillati</taxon>
        <taxon>Actinomycetota</taxon>
        <taxon>Actinomycetes</taxon>
        <taxon>Micromonosporales</taxon>
        <taxon>Micromonosporaceae</taxon>
        <taxon>Actinocatenispora</taxon>
    </lineage>
</organism>
<keyword evidence="2" id="KW-0238">DNA-binding</keyword>
<keyword evidence="6" id="KW-1185">Reference proteome</keyword>
<gene>
    <name evidence="5" type="ORF">NUM_23040</name>
</gene>
<dbReference type="SUPFAM" id="SSF46785">
    <property type="entry name" value="Winged helix' DNA-binding domain"/>
    <property type="match status" value="1"/>
</dbReference>
<keyword evidence="1" id="KW-0805">Transcription regulation</keyword>
<evidence type="ECO:0000256" key="3">
    <source>
        <dbReference type="ARBA" id="ARBA00023163"/>
    </source>
</evidence>
<dbReference type="RefSeq" id="WP_207124812.1">
    <property type="nucleotide sequence ID" value="NZ_BOPO01000037.1"/>
</dbReference>
<dbReference type="SMART" id="SM00418">
    <property type="entry name" value="HTH_ARSR"/>
    <property type="match status" value="1"/>
</dbReference>
<name>A0A8J4AC90_9ACTN</name>
<evidence type="ECO:0000313" key="6">
    <source>
        <dbReference type="Proteomes" id="UP000614996"/>
    </source>
</evidence>
<evidence type="ECO:0000313" key="5">
    <source>
        <dbReference type="EMBL" id="GIL27050.1"/>
    </source>
</evidence>
<dbReference type="PANTHER" id="PTHR43132:SF8">
    <property type="entry name" value="HTH-TYPE TRANSCRIPTIONAL REGULATOR KMTR"/>
    <property type="match status" value="1"/>
</dbReference>
<dbReference type="InterPro" id="IPR051011">
    <property type="entry name" value="Metal_resp_trans_reg"/>
</dbReference>
<dbReference type="Gene3D" id="1.10.10.10">
    <property type="entry name" value="Winged helix-like DNA-binding domain superfamily/Winged helix DNA-binding domain"/>
    <property type="match status" value="1"/>
</dbReference>
<comment type="caution">
    <text evidence="5">The sequence shown here is derived from an EMBL/GenBank/DDBJ whole genome shotgun (WGS) entry which is preliminary data.</text>
</comment>
<evidence type="ECO:0000256" key="1">
    <source>
        <dbReference type="ARBA" id="ARBA00023015"/>
    </source>
</evidence>
<evidence type="ECO:0000259" key="4">
    <source>
        <dbReference type="SMART" id="SM00418"/>
    </source>
</evidence>
<dbReference type="InterPro" id="IPR011991">
    <property type="entry name" value="ArsR-like_HTH"/>
</dbReference>
<dbReference type="Proteomes" id="UP000614996">
    <property type="component" value="Unassembled WGS sequence"/>
</dbReference>
<protein>
    <submittedName>
        <fullName evidence="5">Transcriptional regulator</fullName>
    </submittedName>
</protein>
<dbReference type="InterPro" id="IPR036388">
    <property type="entry name" value="WH-like_DNA-bd_sf"/>
</dbReference>
<proteinExistence type="predicted"/>
<keyword evidence="3" id="KW-0804">Transcription</keyword>
<dbReference type="Pfam" id="PF12840">
    <property type="entry name" value="HTH_20"/>
    <property type="match status" value="1"/>
</dbReference>
<dbReference type="AlphaFoldDB" id="A0A8J4AC90"/>
<dbReference type="PANTHER" id="PTHR43132">
    <property type="entry name" value="ARSENICAL RESISTANCE OPERON REPRESSOR ARSR-RELATED"/>
    <property type="match status" value="1"/>
</dbReference>
<dbReference type="InterPro" id="IPR036390">
    <property type="entry name" value="WH_DNA-bd_sf"/>
</dbReference>
<dbReference type="EMBL" id="BOPO01000037">
    <property type="protein sequence ID" value="GIL27050.1"/>
    <property type="molecule type" value="Genomic_DNA"/>
</dbReference>
<dbReference type="GO" id="GO:0003700">
    <property type="term" value="F:DNA-binding transcription factor activity"/>
    <property type="evidence" value="ECO:0007669"/>
    <property type="project" value="InterPro"/>
</dbReference>
<dbReference type="InterPro" id="IPR001845">
    <property type="entry name" value="HTH_ArsR_DNA-bd_dom"/>
</dbReference>
<feature type="domain" description="HTH arsR-type" evidence="4">
    <location>
        <begin position="252"/>
        <end position="325"/>
    </location>
</feature>
<dbReference type="GO" id="GO:0003677">
    <property type="term" value="F:DNA binding"/>
    <property type="evidence" value="ECO:0007669"/>
    <property type="project" value="UniProtKB-KW"/>
</dbReference>
<evidence type="ECO:0000256" key="2">
    <source>
        <dbReference type="ARBA" id="ARBA00023125"/>
    </source>
</evidence>
<sequence length="328" mass="35637">MYRIHFTAHDLARTRVSPEPLPLLELQLAVRAVQDRGGPARLAAWRRRSAVELTSPARMALSLSGPNDVAPTFCWPGLPGTPADLLEYARATSDTVVAEQLAEIACRDRLPSWAVALGHDAELRAHLHTGVEQLFARLLQPYWPRLTEVYAADRALRLRRFQDGGVAGLLSTASPEWLRWRPPVLEIRMPTGIEHDLYLDGRGIVLAPSVFAPRAYVNDDAPQQPILAYPADCGRSLAWLTAMTPRQPAGPAVAALLGQTRAAILTTIAAHPSCTTTELARLADVSPAGASQHATVLRAAGLVHTVRYRNSALHTPTQLGLDLLDTPT</sequence>
<reference evidence="6" key="1">
    <citation type="journal article" date="2021" name="Int. J. Syst. Evol. Microbiol.">
        <title>Actinocatenispora comari sp. nov., an endophytic actinomycete isolated from aerial parts of Comarum salesowianum.</title>
        <authorList>
            <person name="Oyunbileg N."/>
            <person name="Iizaka Y."/>
            <person name="Hamada M."/>
            <person name="Davaapurev B.O."/>
            <person name="Fukumoto A."/>
            <person name="Tsetseg B."/>
            <person name="Kato F."/>
            <person name="Tamura T."/>
            <person name="Batkhuu J."/>
            <person name="Anzai Y."/>
        </authorList>
    </citation>
    <scope>NUCLEOTIDE SEQUENCE [LARGE SCALE GENOMIC DNA]</scope>
    <source>
        <strain evidence="6">NUM-2625</strain>
    </source>
</reference>
<dbReference type="CDD" id="cd00090">
    <property type="entry name" value="HTH_ARSR"/>
    <property type="match status" value="1"/>
</dbReference>
<accession>A0A8J4AC90</accession>